<name>V8N566_OPHHA</name>
<accession>V8N566</accession>
<evidence type="ECO:0000256" key="5">
    <source>
        <dbReference type="ARBA" id="ARBA00023170"/>
    </source>
</evidence>
<keyword evidence="8" id="KW-1185">Reference proteome</keyword>
<evidence type="ECO:0000256" key="3">
    <source>
        <dbReference type="ARBA" id="ARBA00022840"/>
    </source>
</evidence>
<dbReference type="SUPFAM" id="SSF47769">
    <property type="entry name" value="SAM/Pointed domain"/>
    <property type="match status" value="1"/>
</dbReference>
<gene>
    <name evidence="7" type="ORF">L345_17012</name>
</gene>
<dbReference type="OrthoDB" id="9172797at2759"/>
<dbReference type="GO" id="GO:0005886">
    <property type="term" value="C:plasma membrane"/>
    <property type="evidence" value="ECO:0007669"/>
    <property type="project" value="TreeGrafter"/>
</dbReference>
<evidence type="ECO:0000256" key="4">
    <source>
        <dbReference type="ARBA" id="ARBA00023136"/>
    </source>
</evidence>
<evidence type="ECO:0000256" key="1">
    <source>
        <dbReference type="ARBA" id="ARBA00004167"/>
    </source>
</evidence>
<dbReference type="FunFam" id="1.10.150.50:FF:000001">
    <property type="entry name" value="Ephrin type-A receptor 5"/>
    <property type="match status" value="1"/>
</dbReference>
<dbReference type="AlphaFoldDB" id="V8N566"/>
<comment type="subcellular location">
    <subcellularLocation>
        <location evidence="1">Membrane</location>
        <topology evidence="1">Single-pass membrane protein</topology>
    </subcellularLocation>
</comment>
<evidence type="ECO:0000313" key="7">
    <source>
        <dbReference type="EMBL" id="ETE57275.1"/>
    </source>
</evidence>
<dbReference type="GO" id="GO:0005005">
    <property type="term" value="F:transmembrane-ephrin receptor activity"/>
    <property type="evidence" value="ECO:0007669"/>
    <property type="project" value="TreeGrafter"/>
</dbReference>
<proteinExistence type="predicted"/>
<dbReference type="InterPro" id="IPR013761">
    <property type="entry name" value="SAM/pointed_sf"/>
</dbReference>
<protein>
    <recommendedName>
        <fullName evidence="6">SAM domain-containing protein</fullName>
    </recommendedName>
</protein>
<keyword evidence="2" id="KW-0547">Nucleotide-binding</keyword>
<evidence type="ECO:0000313" key="8">
    <source>
        <dbReference type="Proteomes" id="UP000018936"/>
    </source>
</evidence>
<feature type="non-terminal residue" evidence="7">
    <location>
        <position position="1"/>
    </location>
</feature>
<dbReference type="PROSITE" id="PS50105">
    <property type="entry name" value="SAM_DOMAIN"/>
    <property type="match status" value="1"/>
</dbReference>
<dbReference type="InterPro" id="IPR050449">
    <property type="entry name" value="Ephrin_rcpt_TKs"/>
</dbReference>
<evidence type="ECO:0000256" key="2">
    <source>
        <dbReference type="ARBA" id="ARBA00022741"/>
    </source>
</evidence>
<reference evidence="7 8" key="1">
    <citation type="journal article" date="2013" name="Proc. Natl. Acad. Sci. U.S.A.">
        <title>The king cobra genome reveals dynamic gene evolution and adaptation in the snake venom system.</title>
        <authorList>
            <person name="Vonk F.J."/>
            <person name="Casewell N.R."/>
            <person name="Henkel C.V."/>
            <person name="Heimberg A.M."/>
            <person name="Jansen H.J."/>
            <person name="McCleary R.J."/>
            <person name="Kerkkamp H.M."/>
            <person name="Vos R.A."/>
            <person name="Guerreiro I."/>
            <person name="Calvete J.J."/>
            <person name="Wuster W."/>
            <person name="Woods A.E."/>
            <person name="Logan J.M."/>
            <person name="Harrison R.A."/>
            <person name="Castoe T.A."/>
            <person name="de Koning A.P."/>
            <person name="Pollock D.D."/>
            <person name="Yandell M."/>
            <person name="Calderon D."/>
            <person name="Renjifo C."/>
            <person name="Currier R.B."/>
            <person name="Salgado D."/>
            <person name="Pla D."/>
            <person name="Sanz L."/>
            <person name="Hyder A.S."/>
            <person name="Ribeiro J.M."/>
            <person name="Arntzen J.W."/>
            <person name="van den Thillart G.E."/>
            <person name="Boetzer M."/>
            <person name="Pirovano W."/>
            <person name="Dirks R.P."/>
            <person name="Spaink H.P."/>
            <person name="Duboule D."/>
            <person name="McGlinn E."/>
            <person name="Kini R.M."/>
            <person name="Richardson M.K."/>
        </authorList>
    </citation>
    <scope>NUCLEOTIDE SEQUENCE</scope>
    <source>
        <tissue evidence="7">Blood</tissue>
    </source>
</reference>
<keyword evidence="3" id="KW-0067">ATP-binding</keyword>
<feature type="domain" description="SAM" evidence="6">
    <location>
        <begin position="52"/>
        <end position="112"/>
    </location>
</feature>
<dbReference type="GO" id="GO:0030425">
    <property type="term" value="C:dendrite"/>
    <property type="evidence" value="ECO:0007669"/>
    <property type="project" value="TreeGrafter"/>
</dbReference>
<organism evidence="7 8">
    <name type="scientific">Ophiophagus hannah</name>
    <name type="common">King cobra</name>
    <name type="synonym">Naja hannah</name>
    <dbReference type="NCBI Taxonomy" id="8665"/>
    <lineage>
        <taxon>Eukaryota</taxon>
        <taxon>Metazoa</taxon>
        <taxon>Chordata</taxon>
        <taxon>Craniata</taxon>
        <taxon>Vertebrata</taxon>
        <taxon>Euteleostomi</taxon>
        <taxon>Lepidosauria</taxon>
        <taxon>Squamata</taxon>
        <taxon>Bifurcata</taxon>
        <taxon>Unidentata</taxon>
        <taxon>Episquamata</taxon>
        <taxon>Toxicofera</taxon>
        <taxon>Serpentes</taxon>
        <taxon>Colubroidea</taxon>
        <taxon>Elapidae</taxon>
        <taxon>Elapinae</taxon>
        <taxon>Ophiophagus</taxon>
    </lineage>
</organism>
<evidence type="ECO:0000259" key="6">
    <source>
        <dbReference type="PROSITE" id="PS50105"/>
    </source>
</evidence>
<keyword evidence="5" id="KW-0675">Receptor</keyword>
<dbReference type="InterPro" id="IPR001660">
    <property type="entry name" value="SAM"/>
</dbReference>
<sequence length="123" mass="14022">MENGSLDSFLRHPIHQLATTLSLQVIQSVEEGYRFTQTLSERSHIDFTHCGSVEEWLDSIRLGRYQENFALGGYSSLGMVMHMNIEDVQNLGISLTGHQRKILTSIQIMRSQLLNTMGCRRPL</sequence>
<dbReference type="Proteomes" id="UP000018936">
    <property type="component" value="Unassembled WGS sequence"/>
</dbReference>
<dbReference type="SMART" id="SM00454">
    <property type="entry name" value="SAM"/>
    <property type="match status" value="1"/>
</dbReference>
<comment type="caution">
    <text evidence="7">The sequence shown here is derived from an EMBL/GenBank/DDBJ whole genome shotgun (WGS) entry which is preliminary data.</text>
</comment>
<dbReference type="PANTHER" id="PTHR46877">
    <property type="entry name" value="EPH RECEPTOR A5"/>
    <property type="match status" value="1"/>
</dbReference>
<dbReference type="GO" id="GO:0005524">
    <property type="term" value="F:ATP binding"/>
    <property type="evidence" value="ECO:0007669"/>
    <property type="project" value="UniProtKB-KW"/>
</dbReference>
<dbReference type="Pfam" id="PF07647">
    <property type="entry name" value="SAM_2"/>
    <property type="match status" value="1"/>
</dbReference>
<dbReference type="GO" id="GO:0007411">
    <property type="term" value="P:axon guidance"/>
    <property type="evidence" value="ECO:0007669"/>
    <property type="project" value="TreeGrafter"/>
</dbReference>
<dbReference type="Gene3D" id="1.10.150.50">
    <property type="entry name" value="Transcription Factor, Ets-1"/>
    <property type="match status" value="1"/>
</dbReference>
<dbReference type="EMBL" id="AZIM01008962">
    <property type="protein sequence ID" value="ETE57275.1"/>
    <property type="molecule type" value="Genomic_DNA"/>
</dbReference>
<keyword evidence="4" id="KW-0472">Membrane</keyword>
<dbReference type="PANTHER" id="PTHR46877:SF7">
    <property type="entry name" value="EPHRIN TYPE-A RECEPTOR 8"/>
    <property type="match status" value="1"/>
</dbReference>